<accession>A0A9P0C8R4</accession>
<feature type="region of interest" description="Disordered" evidence="1">
    <location>
        <begin position="592"/>
        <end position="649"/>
    </location>
</feature>
<dbReference type="InterPro" id="IPR054094">
    <property type="entry name" value="Androglobin_IV"/>
</dbReference>
<dbReference type="InterPro" id="IPR000048">
    <property type="entry name" value="IQ_motif_EF-hand-BS"/>
</dbReference>
<keyword evidence="4" id="KW-1185">Reference proteome</keyword>
<proteinExistence type="predicted"/>
<name>A0A9P0C8R4_9NEOP</name>
<evidence type="ECO:0000259" key="2">
    <source>
        <dbReference type="Pfam" id="PF22069"/>
    </source>
</evidence>
<dbReference type="SMART" id="SM00015">
    <property type="entry name" value="IQ"/>
    <property type="match status" value="1"/>
</dbReference>
<dbReference type="PANTHER" id="PTHR46298:SF1">
    <property type="entry name" value="ANDROGLOBIN"/>
    <property type="match status" value="1"/>
</dbReference>
<dbReference type="EMBL" id="OU893346">
    <property type="protein sequence ID" value="CAH0751102.1"/>
    <property type="molecule type" value="Genomic_DNA"/>
</dbReference>
<evidence type="ECO:0000313" key="4">
    <source>
        <dbReference type="Proteomes" id="UP001153714"/>
    </source>
</evidence>
<reference evidence="3" key="2">
    <citation type="submission" date="2022-10" db="EMBL/GenBank/DDBJ databases">
        <authorList>
            <consortium name="ENA_rothamsted_submissions"/>
            <consortium name="culmorum"/>
            <person name="King R."/>
        </authorList>
    </citation>
    <scope>NUCLEOTIDE SEQUENCE</scope>
</reference>
<dbReference type="InterPro" id="IPR053033">
    <property type="entry name" value="Androglobin-like"/>
</dbReference>
<dbReference type="PROSITE" id="PS50096">
    <property type="entry name" value="IQ"/>
    <property type="match status" value="1"/>
</dbReference>
<dbReference type="Proteomes" id="UP001153714">
    <property type="component" value="Chromosome 15"/>
</dbReference>
<dbReference type="OrthoDB" id="9374162at2759"/>
<dbReference type="Pfam" id="PF22069">
    <property type="entry name" value="Androglobin_IV"/>
    <property type="match status" value="1"/>
</dbReference>
<dbReference type="PANTHER" id="PTHR46298">
    <property type="entry name" value="ANDROGLOBIN"/>
    <property type="match status" value="1"/>
</dbReference>
<reference evidence="3" key="1">
    <citation type="submission" date="2021-12" db="EMBL/GenBank/DDBJ databases">
        <authorList>
            <person name="King R."/>
        </authorList>
    </citation>
    <scope>NUCLEOTIDE SEQUENCE</scope>
</reference>
<dbReference type="Pfam" id="PF00612">
    <property type="entry name" value="IQ"/>
    <property type="match status" value="1"/>
</dbReference>
<organism evidence="3 4">
    <name type="scientific">Diatraea saccharalis</name>
    <name type="common">sugarcane borer</name>
    <dbReference type="NCBI Taxonomy" id="40085"/>
    <lineage>
        <taxon>Eukaryota</taxon>
        <taxon>Metazoa</taxon>
        <taxon>Ecdysozoa</taxon>
        <taxon>Arthropoda</taxon>
        <taxon>Hexapoda</taxon>
        <taxon>Insecta</taxon>
        <taxon>Pterygota</taxon>
        <taxon>Neoptera</taxon>
        <taxon>Endopterygota</taxon>
        <taxon>Lepidoptera</taxon>
        <taxon>Glossata</taxon>
        <taxon>Ditrysia</taxon>
        <taxon>Pyraloidea</taxon>
        <taxon>Crambidae</taxon>
        <taxon>Crambinae</taxon>
        <taxon>Diatraea</taxon>
    </lineage>
</organism>
<evidence type="ECO:0000256" key="1">
    <source>
        <dbReference type="SAM" id="MobiDB-lite"/>
    </source>
</evidence>
<dbReference type="Gene3D" id="1.20.5.190">
    <property type="match status" value="1"/>
</dbReference>
<evidence type="ECO:0000313" key="3">
    <source>
        <dbReference type="EMBL" id="CAH0751102.1"/>
    </source>
</evidence>
<feature type="domain" description="Androglobin" evidence="2">
    <location>
        <begin position="386"/>
        <end position="490"/>
    </location>
</feature>
<protein>
    <recommendedName>
        <fullName evidence="2">Androglobin domain-containing protein</fullName>
    </recommendedName>
</protein>
<sequence length="889" mass="100459">MVKKGTAKDGAANATVPSPGAREELREWVQYDALHTLVKNFNVLYFPSMYQFTSAGNSPPVRITKGASNKPIDIVAPKCAPFYLQIDGPEENTVRISLNMLHPRIMFNSGIPISDYIEPAYLILEKFEWFVDCDLPIAKAYIQTRGYDSVEVTFKPGRHICRSYQPDLEWDSEKIGYNKALIHWMFRQALQSVLAKRLSPVDYRNVCGVLRRYFCDPDFGLPDKPKPQKSLRDIANMDPCDCLLPEAEELGFEEEIVEEQEHEEKPLIDEAKMAQLLKAPKYPVTSQVCELATEELPCGVLKEEREKVIKKHEAATVLQAHWRGTWARKCLQSHVIFTPEITKIIMENAFGNLDALSALMNEFFAMFPTVKPAFSVASALTGTYGVRQFNGVTPVTVNYKWIPYFQGVFYCHEPVKVHFDLQSSLQFSTIAVYDNDTGLQKPQVFNAHITFDFSPNNLGYTVIGHGTLNHPVATNAESHWQLTVLSSINEAFHICDNDADGCKEQQLPHSFKLHIDEIYLPNTRNILGGIQISVLKNEVVSFRAAATSPELEIEVKLRKLVDGQKQEIARCAGKGEVFWPYVKLEAQPLNEPTISKERQHGSARSVKTPVTKPLASGGKNKSITKPASAKSKDKEKEQPAASNQRPPMPDDAFVVIECALAIGGGAFARRDDDRDLELAAAIKSWDLKEPGRNLRGAQIRKEFRTEFLEAVTVPPSESEHTLLEEAFFEEIGEEDKKDDIQQQQGPTPASESGILEMTVESEEEAKYLVMPEQLKDKFIPLYFVPLCMREKDENLCVLITPDRAEAAKQNRQARIEAALNRMRELQVYNESFVLGKQKMRCQLLEKLFIDSQWNPELTQVLEARDEAITTEILNRTLSATKKKQDSKKK</sequence>
<dbReference type="AlphaFoldDB" id="A0A9P0C8R4"/>
<gene>
    <name evidence="3" type="ORF">DIATSA_LOCUS4353</name>
</gene>
<dbReference type="CDD" id="cd22307">
    <property type="entry name" value="Adgb_C_mid-like"/>
    <property type="match status" value="1"/>
</dbReference>
<feature type="region of interest" description="Disordered" evidence="1">
    <location>
        <begin position="733"/>
        <end position="753"/>
    </location>
</feature>